<sequence>MEITGRVRQSSHPRQSTEQAQHARHIVLDAPLTGRLYRETGDALCRPAVDFYELERTDLEGDATCKKCVERAARYGIRVITTGAADTAEAEKIAASLTPKMREVLPAVVAAGAFRDNGLAALPYGVTYPSLQALIRRGLAEKYETDETRTDFTGEVITVHRYRATDKGLAVLDLITSATVEDTAGAEQDAVGEDARTAHGSTPSDAAHPAVIAAREALDGLDAATMTDHHDPSDPTEDERDVHGYLIEPRTPNGVRIHWLEDGSIGRFRLPNDAALDQLTDRLTKAGWTVKPRGFTCRVVVAERPTQQRVVEGVVVEHAGTAEGSTPADAAHPDVAAAREALKGLAAAMMTDHHDVNEPTEDEQRVRGYVVAPRGPGSVRVVWLEGGRAVRRGERPHGHALAGLADRFARRGWSVRPLLDSSPCVIAERPAEHGTTPAAPDDELLDNAEQTWRGAWIGAAPADDALFDLDPADAEQGALFAR</sequence>
<feature type="compositionally biased region" description="Polar residues" evidence="1">
    <location>
        <begin position="7"/>
        <end position="20"/>
    </location>
</feature>
<comment type="caution">
    <text evidence="2">The sequence shown here is derived from an EMBL/GenBank/DDBJ whole genome shotgun (WGS) entry which is preliminary data.</text>
</comment>
<accession>A0ABU7WT82</accession>
<feature type="region of interest" description="Disordered" evidence="1">
    <location>
        <begin position="1"/>
        <end position="23"/>
    </location>
</feature>
<proteinExistence type="predicted"/>
<evidence type="ECO:0000313" key="3">
    <source>
        <dbReference type="Proteomes" id="UP001348265"/>
    </source>
</evidence>
<feature type="region of interest" description="Disordered" evidence="1">
    <location>
        <begin position="184"/>
        <end position="208"/>
    </location>
</feature>
<dbReference type="EMBL" id="JAVFKM010000006">
    <property type="protein sequence ID" value="MEF3114501.1"/>
    <property type="molecule type" value="Genomic_DNA"/>
</dbReference>
<keyword evidence="3" id="KW-1185">Reference proteome</keyword>
<gene>
    <name evidence="2" type="ORF">RB636_15110</name>
</gene>
<organism evidence="2 3">
    <name type="scientific">Streptomyces chrestomyceticus</name>
    <dbReference type="NCBI Taxonomy" id="68185"/>
    <lineage>
        <taxon>Bacteria</taxon>
        <taxon>Bacillati</taxon>
        <taxon>Actinomycetota</taxon>
        <taxon>Actinomycetes</taxon>
        <taxon>Kitasatosporales</taxon>
        <taxon>Streptomycetaceae</taxon>
        <taxon>Streptomyces</taxon>
    </lineage>
</organism>
<reference evidence="2 3" key="1">
    <citation type="submission" date="2023-08" db="EMBL/GenBank/DDBJ databases">
        <authorList>
            <person name="Sharma P."/>
            <person name="Verma V."/>
            <person name="Mohan M.K."/>
            <person name="Dubey A.K."/>
        </authorList>
    </citation>
    <scope>NUCLEOTIDE SEQUENCE [LARGE SCALE GENOMIC DNA]</scope>
    <source>
        <strain evidence="2 3">ADP4</strain>
    </source>
</reference>
<dbReference type="Proteomes" id="UP001348265">
    <property type="component" value="Unassembled WGS sequence"/>
</dbReference>
<evidence type="ECO:0000313" key="2">
    <source>
        <dbReference type="EMBL" id="MEF3114501.1"/>
    </source>
</evidence>
<protein>
    <submittedName>
        <fullName evidence="2">Uncharacterized protein</fullName>
    </submittedName>
</protein>
<evidence type="ECO:0000256" key="1">
    <source>
        <dbReference type="SAM" id="MobiDB-lite"/>
    </source>
</evidence>
<name>A0ABU7WT82_9ACTN</name>
<dbReference type="RefSeq" id="WP_331786931.1">
    <property type="nucleotide sequence ID" value="NZ_JAVFKM010000006.1"/>
</dbReference>